<reference evidence="1 2" key="1">
    <citation type="submission" date="2024-04" db="EMBL/GenBank/DDBJ databases">
        <authorList>
            <person name="Waldvogel A.-M."/>
            <person name="Schoenle A."/>
        </authorList>
    </citation>
    <scope>NUCLEOTIDE SEQUENCE [LARGE SCALE GENOMIC DNA]</scope>
</reference>
<proteinExistence type="predicted"/>
<organism evidence="1 2">
    <name type="scientific">Knipowitschia caucasica</name>
    <name type="common">Caucasian dwarf goby</name>
    <name type="synonym">Pomatoschistus caucasicus</name>
    <dbReference type="NCBI Taxonomy" id="637954"/>
    <lineage>
        <taxon>Eukaryota</taxon>
        <taxon>Metazoa</taxon>
        <taxon>Chordata</taxon>
        <taxon>Craniata</taxon>
        <taxon>Vertebrata</taxon>
        <taxon>Euteleostomi</taxon>
        <taxon>Actinopterygii</taxon>
        <taxon>Neopterygii</taxon>
        <taxon>Teleostei</taxon>
        <taxon>Neoteleostei</taxon>
        <taxon>Acanthomorphata</taxon>
        <taxon>Gobiaria</taxon>
        <taxon>Gobiiformes</taxon>
        <taxon>Gobioidei</taxon>
        <taxon>Gobiidae</taxon>
        <taxon>Gobiinae</taxon>
        <taxon>Knipowitschia</taxon>
    </lineage>
</organism>
<dbReference type="Proteomes" id="UP001497482">
    <property type="component" value="Chromosome 6"/>
</dbReference>
<evidence type="ECO:0000313" key="1">
    <source>
        <dbReference type="EMBL" id="CAL1609499.1"/>
    </source>
</evidence>
<name>A0AAV2M8B8_KNICA</name>
<keyword evidence="2" id="KW-1185">Reference proteome</keyword>
<evidence type="ECO:0000313" key="2">
    <source>
        <dbReference type="Proteomes" id="UP001497482"/>
    </source>
</evidence>
<accession>A0AAV2M8B8</accession>
<dbReference type="AlphaFoldDB" id="A0AAV2M8B8"/>
<sequence>MPCPFSSLGIPDTVFAEVSLPYFAYPARVLSRGASLQGCWEAGGGVLCGGCMVVEGEEQVDAGQDPRSELCLNRFMYRCSHPLTSSLKASTK</sequence>
<dbReference type="EMBL" id="OZ035828">
    <property type="protein sequence ID" value="CAL1609499.1"/>
    <property type="molecule type" value="Genomic_DNA"/>
</dbReference>
<protein>
    <submittedName>
        <fullName evidence="1">Uncharacterized protein</fullName>
    </submittedName>
</protein>
<gene>
    <name evidence="1" type="ORF">KC01_LOCUS36225</name>
</gene>